<evidence type="ECO:0000256" key="1">
    <source>
        <dbReference type="ARBA" id="ARBA00004141"/>
    </source>
</evidence>
<evidence type="ECO:0000256" key="3">
    <source>
        <dbReference type="ARBA" id="ARBA00023136"/>
    </source>
</evidence>
<protein>
    <submittedName>
        <fullName evidence="4">HERC2 protein</fullName>
    </submittedName>
</protein>
<keyword evidence="5" id="KW-1185">Reference proteome</keyword>
<evidence type="ECO:0000256" key="2">
    <source>
        <dbReference type="ARBA" id="ARBA00022692"/>
    </source>
</evidence>
<reference evidence="4" key="1">
    <citation type="submission" date="2021-02" db="EMBL/GenBank/DDBJ databases">
        <authorList>
            <person name="Dougan E. K."/>
            <person name="Rhodes N."/>
            <person name="Thang M."/>
            <person name="Chan C."/>
        </authorList>
    </citation>
    <scope>NUCLEOTIDE SEQUENCE</scope>
</reference>
<name>A0A812LRB2_9DINO</name>
<dbReference type="EMBL" id="CAJNJA010009614">
    <property type="protein sequence ID" value="CAE7248617.1"/>
    <property type="molecule type" value="Genomic_DNA"/>
</dbReference>
<organism evidence="4 5">
    <name type="scientific">Symbiodinium necroappetens</name>
    <dbReference type="NCBI Taxonomy" id="1628268"/>
    <lineage>
        <taxon>Eukaryota</taxon>
        <taxon>Sar</taxon>
        <taxon>Alveolata</taxon>
        <taxon>Dinophyceae</taxon>
        <taxon>Suessiales</taxon>
        <taxon>Symbiodiniaceae</taxon>
        <taxon>Symbiodinium</taxon>
    </lineage>
</organism>
<proteinExistence type="predicted"/>
<dbReference type="SUPFAM" id="SSF103506">
    <property type="entry name" value="Mitochondrial carrier"/>
    <property type="match status" value="1"/>
</dbReference>
<dbReference type="InterPro" id="IPR018108">
    <property type="entry name" value="MCP_transmembrane"/>
</dbReference>
<dbReference type="Pfam" id="PF00153">
    <property type="entry name" value="Mito_carr"/>
    <property type="match status" value="1"/>
</dbReference>
<keyword evidence="2" id="KW-0812">Transmembrane</keyword>
<keyword evidence="3" id="KW-0472">Membrane</keyword>
<dbReference type="AlphaFoldDB" id="A0A812LRB2"/>
<gene>
    <name evidence="4" type="primary">HERC2</name>
    <name evidence="4" type="ORF">SNEC2469_LOCUS5002</name>
</gene>
<accession>A0A812LRB2</accession>
<dbReference type="OrthoDB" id="430146at2759"/>
<comment type="caution">
    <text evidence="4">The sequence shown here is derived from an EMBL/GenBank/DDBJ whole genome shotgun (WGS) entry which is preliminary data.</text>
</comment>
<dbReference type="Gene3D" id="1.50.40.10">
    <property type="entry name" value="Mitochondrial carrier domain"/>
    <property type="match status" value="1"/>
</dbReference>
<feature type="non-terminal residue" evidence="4">
    <location>
        <position position="51"/>
    </location>
</feature>
<sequence length="51" mass="5759">MFATARKIVSQNGILGLWRGYSMGATREGIFCSSYIAINPLIKTWLLQKRP</sequence>
<dbReference type="GO" id="GO:0016020">
    <property type="term" value="C:membrane"/>
    <property type="evidence" value="ECO:0007669"/>
    <property type="project" value="UniProtKB-SubCell"/>
</dbReference>
<dbReference type="Proteomes" id="UP000601435">
    <property type="component" value="Unassembled WGS sequence"/>
</dbReference>
<dbReference type="InterPro" id="IPR023395">
    <property type="entry name" value="MCP_dom_sf"/>
</dbReference>
<comment type="subcellular location">
    <subcellularLocation>
        <location evidence="1">Membrane</location>
        <topology evidence="1">Multi-pass membrane protein</topology>
    </subcellularLocation>
</comment>
<evidence type="ECO:0000313" key="4">
    <source>
        <dbReference type="EMBL" id="CAE7248617.1"/>
    </source>
</evidence>
<evidence type="ECO:0000313" key="5">
    <source>
        <dbReference type="Proteomes" id="UP000601435"/>
    </source>
</evidence>